<feature type="region of interest" description="Disordered" evidence="6">
    <location>
        <begin position="301"/>
        <end position="320"/>
    </location>
</feature>
<dbReference type="InterPro" id="IPR018060">
    <property type="entry name" value="HTH_AraC"/>
</dbReference>
<comment type="caution">
    <text evidence="8">The sequence shown here is derived from an EMBL/GenBank/DDBJ whole genome shotgun (WGS) entry which is preliminary data.</text>
</comment>
<evidence type="ECO:0000256" key="6">
    <source>
        <dbReference type="SAM" id="MobiDB-lite"/>
    </source>
</evidence>
<keyword evidence="1" id="KW-0963">Cytoplasm</keyword>
<dbReference type="InterPro" id="IPR037923">
    <property type="entry name" value="HTH-like"/>
</dbReference>
<dbReference type="GO" id="GO:0003700">
    <property type="term" value="F:DNA-binding transcription factor activity"/>
    <property type="evidence" value="ECO:0007669"/>
    <property type="project" value="InterPro"/>
</dbReference>
<proteinExistence type="predicted"/>
<keyword evidence="2" id="KW-0805">Transcription regulation</keyword>
<keyword evidence="3" id="KW-0238">DNA-binding</keyword>
<dbReference type="PANTHER" id="PTHR46796">
    <property type="entry name" value="HTH-TYPE TRANSCRIPTIONAL ACTIVATOR RHAS-RELATED"/>
    <property type="match status" value="1"/>
</dbReference>
<dbReference type="SUPFAM" id="SSF51215">
    <property type="entry name" value="Regulatory protein AraC"/>
    <property type="match status" value="1"/>
</dbReference>
<reference evidence="8" key="1">
    <citation type="journal article" date="2021" name="PeerJ">
        <title>Extensive microbial diversity within the chicken gut microbiome revealed by metagenomics and culture.</title>
        <authorList>
            <person name="Gilroy R."/>
            <person name="Ravi A."/>
            <person name="Getino M."/>
            <person name="Pursley I."/>
            <person name="Horton D.L."/>
            <person name="Alikhan N.F."/>
            <person name="Baker D."/>
            <person name="Gharbi K."/>
            <person name="Hall N."/>
            <person name="Watson M."/>
            <person name="Adriaenssens E.M."/>
            <person name="Foster-Nyarko E."/>
            <person name="Jarju S."/>
            <person name="Secka A."/>
            <person name="Antonio M."/>
            <person name="Oren A."/>
            <person name="Chaudhuri R.R."/>
            <person name="La Ragione R."/>
            <person name="Hildebrand F."/>
            <person name="Pallen M.J."/>
        </authorList>
    </citation>
    <scope>NUCLEOTIDE SEQUENCE</scope>
    <source>
        <strain evidence="8">ChiSxjej3B15-24422</strain>
    </source>
</reference>
<evidence type="ECO:0000256" key="2">
    <source>
        <dbReference type="ARBA" id="ARBA00023015"/>
    </source>
</evidence>
<dbReference type="Pfam" id="PF12833">
    <property type="entry name" value="HTH_18"/>
    <property type="match status" value="1"/>
</dbReference>
<dbReference type="InterPro" id="IPR018062">
    <property type="entry name" value="HTH_AraC-typ_CS"/>
</dbReference>
<evidence type="ECO:0000256" key="3">
    <source>
        <dbReference type="ARBA" id="ARBA00023125"/>
    </source>
</evidence>
<reference evidence="8" key="2">
    <citation type="submission" date="2021-04" db="EMBL/GenBank/DDBJ databases">
        <authorList>
            <person name="Gilroy R."/>
        </authorList>
    </citation>
    <scope>NUCLEOTIDE SEQUENCE</scope>
    <source>
        <strain evidence="8">ChiSxjej3B15-24422</strain>
    </source>
</reference>
<evidence type="ECO:0000256" key="4">
    <source>
        <dbReference type="ARBA" id="ARBA00023159"/>
    </source>
</evidence>
<evidence type="ECO:0000256" key="1">
    <source>
        <dbReference type="ARBA" id="ARBA00022490"/>
    </source>
</evidence>
<protein>
    <submittedName>
        <fullName evidence="8">Helix-turn-helix transcriptional regulator</fullName>
    </submittedName>
</protein>
<dbReference type="EMBL" id="DXDD01000131">
    <property type="protein sequence ID" value="HIY61105.1"/>
    <property type="molecule type" value="Genomic_DNA"/>
</dbReference>
<keyword evidence="4" id="KW-0010">Activator</keyword>
<gene>
    <name evidence="8" type="ORF">H9831_10585</name>
</gene>
<evidence type="ECO:0000313" key="8">
    <source>
        <dbReference type="EMBL" id="HIY61105.1"/>
    </source>
</evidence>
<dbReference type="SMART" id="SM00342">
    <property type="entry name" value="HTH_ARAC"/>
    <property type="match status" value="1"/>
</dbReference>
<dbReference type="Proteomes" id="UP000824007">
    <property type="component" value="Unassembled WGS sequence"/>
</dbReference>
<dbReference type="InterPro" id="IPR009057">
    <property type="entry name" value="Homeodomain-like_sf"/>
</dbReference>
<dbReference type="Gene3D" id="1.10.10.60">
    <property type="entry name" value="Homeodomain-like"/>
    <property type="match status" value="1"/>
</dbReference>
<dbReference type="PROSITE" id="PS01124">
    <property type="entry name" value="HTH_ARAC_FAMILY_2"/>
    <property type="match status" value="1"/>
</dbReference>
<dbReference type="InterPro" id="IPR050204">
    <property type="entry name" value="AraC_XylS_family_regulators"/>
</dbReference>
<dbReference type="GO" id="GO:0043565">
    <property type="term" value="F:sequence-specific DNA binding"/>
    <property type="evidence" value="ECO:0007669"/>
    <property type="project" value="InterPro"/>
</dbReference>
<accession>A0A9D2C7K0</accession>
<dbReference type="AlphaFoldDB" id="A0A9D2C7K0"/>
<keyword evidence="5" id="KW-0804">Transcription</keyword>
<evidence type="ECO:0000256" key="5">
    <source>
        <dbReference type="ARBA" id="ARBA00023163"/>
    </source>
</evidence>
<evidence type="ECO:0000313" key="9">
    <source>
        <dbReference type="Proteomes" id="UP000824007"/>
    </source>
</evidence>
<feature type="domain" description="HTH araC/xylS-type" evidence="7">
    <location>
        <begin position="205"/>
        <end position="304"/>
    </location>
</feature>
<sequence length="320" mass="36108">MSVYLQLMQERRILSANYITMIHPTPHPDRVMGEHDFLYMLDGAWEIGEELPAAASRPGEASVRDTFQLRSDDLLILPAGRHHFGLSPCSPHNRHMYIHAIPLEAERTANPLFSGSSWEAASFLSEILPALPAGAQDRPAVFSSLIHCQGAPRIRTLFEEIISESWGASPLKEQKLSLLFNLLLCALLEQQEKGKSPSGADTLTAEVCRLIQATPQTFFTAKELADRFYVCERTLTNHFKRVFGKTLYAYQMEVKLEMVRQFLLTQPGVKLHETALNFGFCDEFHLSRSFRRRYGVSPDRYRKDPGAGRMLPDGETGKIG</sequence>
<dbReference type="SUPFAM" id="SSF46689">
    <property type="entry name" value="Homeodomain-like"/>
    <property type="match status" value="1"/>
</dbReference>
<dbReference type="PANTHER" id="PTHR46796:SF13">
    <property type="entry name" value="HTH-TYPE TRANSCRIPTIONAL ACTIVATOR RHAS"/>
    <property type="match status" value="1"/>
</dbReference>
<evidence type="ECO:0000259" key="7">
    <source>
        <dbReference type="PROSITE" id="PS01124"/>
    </source>
</evidence>
<organism evidence="8 9">
    <name type="scientific">Candidatus Eisenbergiella pullistercoris</name>
    <dbReference type="NCBI Taxonomy" id="2838555"/>
    <lineage>
        <taxon>Bacteria</taxon>
        <taxon>Bacillati</taxon>
        <taxon>Bacillota</taxon>
        <taxon>Clostridia</taxon>
        <taxon>Lachnospirales</taxon>
        <taxon>Lachnospiraceae</taxon>
        <taxon>Eisenbergiella</taxon>
    </lineage>
</organism>
<dbReference type="PROSITE" id="PS00041">
    <property type="entry name" value="HTH_ARAC_FAMILY_1"/>
    <property type="match status" value="1"/>
</dbReference>
<name>A0A9D2C7K0_9FIRM</name>